<sequence>MPHQFEFTLDLLRQAIDKAPNFFPEERRAALKAKFESLRSDPKSPREDIELAIIEAGREIWSYRKAFWRIHDTEGREKEEKMILERLSPATRARFDEFIRGGGKVQDVRKGGEFEKYFTPEQKFEIVEAKLSAHEEVIKDIETMCVGTQKSACETHLGDYRKEQEEIERLVAALRALAEKSEKWAPEILDKVRVFEEGWSGLEREVEKGDVLGEIDYYQGIIET</sequence>
<organism evidence="1 2">
    <name type="scientific">Candidatus Uhrbacteria bacterium RIFCSPHIGHO2_02_FULL_57_19</name>
    <dbReference type="NCBI Taxonomy" id="1802391"/>
    <lineage>
        <taxon>Bacteria</taxon>
        <taxon>Candidatus Uhriibacteriota</taxon>
    </lineage>
</organism>
<dbReference type="Proteomes" id="UP000176303">
    <property type="component" value="Unassembled WGS sequence"/>
</dbReference>
<evidence type="ECO:0000313" key="1">
    <source>
        <dbReference type="EMBL" id="OGL73901.1"/>
    </source>
</evidence>
<name>A0A1F7U6Q2_9BACT</name>
<proteinExistence type="predicted"/>
<dbReference type="STRING" id="1802391.A3D72_00235"/>
<accession>A0A1F7U6Q2</accession>
<dbReference type="AlphaFoldDB" id="A0A1F7U6Q2"/>
<gene>
    <name evidence="1" type="ORF">A3D72_00235</name>
</gene>
<evidence type="ECO:0000313" key="2">
    <source>
        <dbReference type="Proteomes" id="UP000176303"/>
    </source>
</evidence>
<protein>
    <submittedName>
        <fullName evidence="1">Uncharacterized protein</fullName>
    </submittedName>
</protein>
<dbReference type="EMBL" id="MGDZ01000015">
    <property type="protein sequence ID" value="OGL73901.1"/>
    <property type="molecule type" value="Genomic_DNA"/>
</dbReference>
<comment type="caution">
    <text evidence="1">The sequence shown here is derived from an EMBL/GenBank/DDBJ whole genome shotgun (WGS) entry which is preliminary data.</text>
</comment>
<reference evidence="1 2" key="1">
    <citation type="journal article" date="2016" name="Nat. Commun.">
        <title>Thousands of microbial genomes shed light on interconnected biogeochemical processes in an aquifer system.</title>
        <authorList>
            <person name="Anantharaman K."/>
            <person name="Brown C.T."/>
            <person name="Hug L.A."/>
            <person name="Sharon I."/>
            <person name="Castelle C.J."/>
            <person name="Probst A.J."/>
            <person name="Thomas B.C."/>
            <person name="Singh A."/>
            <person name="Wilkins M.J."/>
            <person name="Karaoz U."/>
            <person name="Brodie E.L."/>
            <person name="Williams K.H."/>
            <person name="Hubbard S.S."/>
            <person name="Banfield J.F."/>
        </authorList>
    </citation>
    <scope>NUCLEOTIDE SEQUENCE [LARGE SCALE GENOMIC DNA]</scope>
</reference>